<keyword evidence="2" id="KW-0547">Nucleotide-binding</keyword>
<keyword evidence="3 6" id="KW-0067">ATP-binding</keyword>
<name>H5UNM3_9MICO</name>
<dbReference type="PANTHER" id="PTHR42794">
    <property type="entry name" value="HEMIN IMPORT ATP-BINDING PROTEIN HMUV"/>
    <property type="match status" value="1"/>
</dbReference>
<evidence type="ECO:0000256" key="2">
    <source>
        <dbReference type="ARBA" id="ARBA00022741"/>
    </source>
</evidence>
<reference evidence="6 7" key="1">
    <citation type="submission" date="2012-02" db="EMBL/GenBank/DDBJ databases">
        <title>Whole genome shotgun sequence of Mobilicoccus pelagius NBRC 104925.</title>
        <authorList>
            <person name="Yoshida Y."/>
            <person name="Hosoyama A."/>
            <person name="Tsuchikane K."/>
            <person name="Katsumata H."/>
            <person name="Yamazaki S."/>
            <person name="Fujita N."/>
        </authorList>
    </citation>
    <scope>NUCLEOTIDE SEQUENCE [LARGE SCALE GENOMIC DNA]</scope>
    <source>
        <strain evidence="6 7">NBRC 104925</strain>
    </source>
</reference>
<dbReference type="EMBL" id="BAFE01000009">
    <property type="protein sequence ID" value="GAB47331.1"/>
    <property type="molecule type" value="Genomic_DNA"/>
</dbReference>
<organism evidence="6 7">
    <name type="scientific">Mobilicoccus pelagius NBRC 104925</name>
    <dbReference type="NCBI Taxonomy" id="1089455"/>
    <lineage>
        <taxon>Bacteria</taxon>
        <taxon>Bacillati</taxon>
        <taxon>Actinomycetota</taxon>
        <taxon>Actinomycetes</taxon>
        <taxon>Micrococcales</taxon>
        <taxon>Dermatophilaceae</taxon>
        <taxon>Mobilicoccus</taxon>
    </lineage>
</organism>
<dbReference type="PANTHER" id="PTHR42794:SF1">
    <property type="entry name" value="HEMIN IMPORT ATP-BINDING PROTEIN HMUV"/>
    <property type="match status" value="1"/>
</dbReference>
<keyword evidence="1" id="KW-0813">Transport</keyword>
<dbReference type="SUPFAM" id="SSF52540">
    <property type="entry name" value="P-loop containing nucleoside triphosphate hydrolases"/>
    <property type="match status" value="1"/>
</dbReference>
<dbReference type="InterPro" id="IPR003593">
    <property type="entry name" value="AAA+_ATPase"/>
</dbReference>
<dbReference type="Gene3D" id="3.40.50.300">
    <property type="entry name" value="P-loop containing nucleotide triphosphate hydrolases"/>
    <property type="match status" value="1"/>
</dbReference>
<dbReference type="GO" id="GO:0016887">
    <property type="term" value="F:ATP hydrolysis activity"/>
    <property type="evidence" value="ECO:0007669"/>
    <property type="project" value="InterPro"/>
</dbReference>
<dbReference type="CDD" id="cd03214">
    <property type="entry name" value="ABC_Iron-Siderophores_B12_Hemin"/>
    <property type="match status" value="1"/>
</dbReference>
<dbReference type="FunFam" id="3.40.50.300:FF:000134">
    <property type="entry name" value="Iron-enterobactin ABC transporter ATP-binding protein"/>
    <property type="match status" value="1"/>
</dbReference>
<proteinExistence type="predicted"/>
<evidence type="ECO:0000256" key="3">
    <source>
        <dbReference type="ARBA" id="ARBA00022840"/>
    </source>
</evidence>
<dbReference type="SMART" id="SM00382">
    <property type="entry name" value="AAA"/>
    <property type="match status" value="1"/>
</dbReference>
<dbReference type="InterPro" id="IPR003439">
    <property type="entry name" value="ABC_transporter-like_ATP-bd"/>
</dbReference>
<evidence type="ECO:0000256" key="4">
    <source>
        <dbReference type="ARBA" id="ARBA00022967"/>
    </source>
</evidence>
<dbReference type="PROSITE" id="PS50893">
    <property type="entry name" value="ABC_TRANSPORTER_2"/>
    <property type="match status" value="1"/>
</dbReference>
<dbReference type="AlphaFoldDB" id="H5UNM3"/>
<dbReference type="GO" id="GO:0005524">
    <property type="term" value="F:ATP binding"/>
    <property type="evidence" value="ECO:0007669"/>
    <property type="project" value="UniProtKB-KW"/>
</dbReference>
<accession>H5UNM3</accession>
<dbReference type="Pfam" id="PF00005">
    <property type="entry name" value="ABC_tran"/>
    <property type="match status" value="1"/>
</dbReference>
<dbReference type="STRING" id="1089455.MOPEL_009_00210"/>
<dbReference type="PROSITE" id="PS00211">
    <property type="entry name" value="ABC_TRANSPORTER_1"/>
    <property type="match status" value="1"/>
</dbReference>
<keyword evidence="7" id="KW-1185">Reference proteome</keyword>
<feature type="domain" description="ABC transporter" evidence="5">
    <location>
        <begin position="3"/>
        <end position="239"/>
    </location>
</feature>
<gene>
    <name evidence="6" type="ORF">MOPEL_009_00210</name>
</gene>
<dbReference type="eggNOG" id="COG1120">
    <property type="taxonomic scope" value="Bacteria"/>
</dbReference>
<sequence>MRLRVRDLAWSAGRGAHAVPILHGVDLDVAGGLLTGIVGPNGCGKTTLLHLVAGLRRPTRGTVEADGEDLLALTARERARRVALVEQHPQTGLDLTARQVVELGRIPHLGRWGRRRERGGDVVEEVMATSGVAHLADRAWGTLSGGERQRVQLARALAQQPRLLLLDEPTNHLDLAHQIGLLTRVADLPVSTVAVLHDLDLAAAFCDHLVVVHAGRVVAAGPTAEVLRPDLVAEVFGVDVRVEAASGDRLRVQWRGLTEVP</sequence>
<dbReference type="InterPro" id="IPR017871">
    <property type="entry name" value="ABC_transporter-like_CS"/>
</dbReference>
<evidence type="ECO:0000313" key="7">
    <source>
        <dbReference type="Proteomes" id="UP000004367"/>
    </source>
</evidence>
<dbReference type="RefSeq" id="WP_009481229.1">
    <property type="nucleotide sequence ID" value="NZ_BAFE01000009.1"/>
</dbReference>
<evidence type="ECO:0000256" key="1">
    <source>
        <dbReference type="ARBA" id="ARBA00022448"/>
    </source>
</evidence>
<comment type="caution">
    <text evidence="6">The sequence shown here is derived from an EMBL/GenBank/DDBJ whole genome shotgun (WGS) entry which is preliminary data.</text>
</comment>
<dbReference type="InterPro" id="IPR027417">
    <property type="entry name" value="P-loop_NTPase"/>
</dbReference>
<evidence type="ECO:0000259" key="5">
    <source>
        <dbReference type="PROSITE" id="PS50893"/>
    </source>
</evidence>
<protein>
    <submittedName>
        <fullName evidence="6">Putative ABC transporter ATP-binding protein</fullName>
    </submittedName>
</protein>
<dbReference type="Proteomes" id="UP000004367">
    <property type="component" value="Unassembled WGS sequence"/>
</dbReference>
<dbReference type="OrthoDB" id="5296765at2"/>
<keyword evidence="4" id="KW-1278">Translocase</keyword>
<evidence type="ECO:0000313" key="6">
    <source>
        <dbReference type="EMBL" id="GAB47331.1"/>
    </source>
</evidence>